<reference evidence="1 2" key="1">
    <citation type="submission" date="2023-09" db="EMBL/GenBank/DDBJ databases">
        <title>Thioclava shenzhenensis sp. nov., a multidrug resistant bacteria-antagonizing species isolated from coastal seawater.</title>
        <authorList>
            <person name="Long M."/>
        </authorList>
    </citation>
    <scope>NUCLEOTIDE SEQUENCE [LARGE SCALE GENOMIC DNA]</scope>
    <source>
        <strain evidence="1 2">FTW29</strain>
    </source>
</reference>
<organism evidence="1 2">
    <name type="scientific">Thioclava litoralis</name>
    <dbReference type="NCBI Taxonomy" id="3076557"/>
    <lineage>
        <taxon>Bacteria</taxon>
        <taxon>Pseudomonadati</taxon>
        <taxon>Pseudomonadota</taxon>
        <taxon>Alphaproteobacteria</taxon>
        <taxon>Rhodobacterales</taxon>
        <taxon>Paracoccaceae</taxon>
        <taxon>Thioclava</taxon>
    </lineage>
</organism>
<proteinExistence type="predicted"/>
<dbReference type="EMBL" id="CP135443">
    <property type="protein sequence ID" value="WRY34637.1"/>
    <property type="molecule type" value="Genomic_DNA"/>
</dbReference>
<gene>
    <name evidence="1" type="ORF">RPE78_04910</name>
</gene>
<protein>
    <submittedName>
        <fullName evidence="1">DUF2190 family protein</fullName>
    </submittedName>
</protein>
<accession>A0ABZ1E0Q3</accession>
<dbReference type="Pfam" id="PF09956">
    <property type="entry name" value="Phage_cement_2"/>
    <property type="match status" value="1"/>
</dbReference>
<dbReference type="InterPro" id="IPR011231">
    <property type="entry name" value="Phage_VT1-Sakai_H0018"/>
</dbReference>
<dbReference type="Proteomes" id="UP001623290">
    <property type="component" value="Chromosome"/>
</dbReference>
<dbReference type="RefSeq" id="WP_406721387.1">
    <property type="nucleotide sequence ID" value="NZ_CP135443.1"/>
</dbReference>
<name>A0ABZ1E0Q3_9RHOB</name>
<evidence type="ECO:0000313" key="1">
    <source>
        <dbReference type="EMBL" id="WRY34637.1"/>
    </source>
</evidence>
<sequence length="55" mass="5712">MQRIAADAFTLGAPVYWDADDELATSIATDNTKLGVAVEAAPADTGSLKVRLSGF</sequence>
<evidence type="ECO:0000313" key="2">
    <source>
        <dbReference type="Proteomes" id="UP001623290"/>
    </source>
</evidence>
<keyword evidence="2" id="KW-1185">Reference proteome</keyword>